<feature type="compositionally biased region" description="Polar residues" evidence="1">
    <location>
        <begin position="122"/>
        <end position="153"/>
    </location>
</feature>
<accession>A0A5P1ED93</accession>
<keyword evidence="3" id="KW-1185">Reference proteome</keyword>
<name>A0A5P1ED93_ASPOF</name>
<proteinExistence type="predicted"/>
<dbReference type="Gramene" id="ONK63848">
    <property type="protein sequence ID" value="ONK63848"/>
    <property type="gene ID" value="A4U43_C07F19560"/>
</dbReference>
<dbReference type="PANTHER" id="PTHR36807:SF2">
    <property type="entry name" value="PHOSPHOGLYCOLATE PHOSPHATASE"/>
    <property type="match status" value="1"/>
</dbReference>
<feature type="region of interest" description="Disordered" evidence="1">
    <location>
        <begin position="121"/>
        <end position="153"/>
    </location>
</feature>
<dbReference type="Pfam" id="PF12452">
    <property type="entry name" value="DUF3685"/>
    <property type="match status" value="1"/>
</dbReference>
<dbReference type="OMA" id="HCIEISH"/>
<reference evidence="3" key="1">
    <citation type="journal article" date="2017" name="Nat. Commun.">
        <title>The asparagus genome sheds light on the origin and evolution of a young Y chromosome.</title>
        <authorList>
            <person name="Harkess A."/>
            <person name="Zhou J."/>
            <person name="Xu C."/>
            <person name="Bowers J.E."/>
            <person name="Van der Hulst R."/>
            <person name="Ayyampalayam S."/>
            <person name="Mercati F."/>
            <person name="Riccardi P."/>
            <person name="McKain M.R."/>
            <person name="Kakrana A."/>
            <person name="Tang H."/>
            <person name="Ray J."/>
            <person name="Groenendijk J."/>
            <person name="Arikit S."/>
            <person name="Mathioni S.M."/>
            <person name="Nakano M."/>
            <person name="Shan H."/>
            <person name="Telgmann-Rauber A."/>
            <person name="Kanno A."/>
            <person name="Yue Z."/>
            <person name="Chen H."/>
            <person name="Li W."/>
            <person name="Chen Y."/>
            <person name="Xu X."/>
            <person name="Zhang Y."/>
            <person name="Luo S."/>
            <person name="Chen H."/>
            <person name="Gao J."/>
            <person name="Mao Z."/>
            <person name="Pires J.C."/>
            <person name="Luo M."/>
            <person name="Kudrna D."/>
            <person name="Wing R.A."/>
            <person name="Meyers B.C."/>
            <person name="Yi K."/>
            <person name="Kong H."/>
            <person name="Lavrijsen P."/>
            <person name="Sunseri F."/>
            <person name="Falavigna A."/>
            <person name="Ye Y."/>
            <person name="Leebens-Mack J.H."/>
            <person name="Chen G."/>
        </authorList>
    </citation>
    <scope>NUCLEOTIDE SEQUENCE [LARGE SCALE GENOMIC DNA]</scope>
    <source>
        <strain evidence="3">cv. DH0086</strain>
    </source>
</reference>
<gene>
    <name evidence="2" type="ORF">A4U43_C07F19560</name>
</gene>
<evidence type="ECO:0000256" key="1">
    <source>
        <dbReference type="SAM" id="MobiDB-lite"/>
    </source>
</evidence>
<dbReference type="AlphaFoldDB" id="A0A5P1ED93"/>
<evidence type="ECO:0000313" key="2">
    <source>
        <dbReference type="EMBL" id="ONK63848.1"/>
    </source>
</evidence>
<sequence>MKLEMADCAVIPSCARVSIRRNRSMTNLYVPRSTNVISSRRTCLFFKNAYFSSRVPSLRKSQRLKPLSKSSLRCYCLGALMDPESIAPSGLASYYDEALLVVSVIFAYMAGAIPQNRIIPGTGSNNIDQNTPSSSSNPYESFTNDDMGSKSNDSWSEVKGKLLDALNANEHGYGFSSKTVESEIHSKTCPLSLFALAEGPRLRLLSASLQQLQKEVSDISLARETDNRDVWLVVASEVIKGSIRPACSKWLEEELTLEIGDSDMMLINQISEKLKGDDTVLQNIDRSGKEELYADLLFFLRFGCIRTTCCYDSKFLTQHGIDILEDLVIMLADGIASTYLELISVDSNMSTEINAMGLTLCSLSTRELQRLRNEVALNRWLLQNFESVVSMYEDRFTLSVFCSQKHEDPLDSQSEKYTWWKKFTFRKAATLPSLNYILISPVSLPVKRTKELRALIGWRYYFSLFLEFSDIMMPLVKTIFTKLQKDLEHSSIPQILRRVCMEPDDSHRRNSAFVLVLVSCLRSSDDRIRRGLRLCDGLVCWLGVFFPLRRRIGRWMFHREEPPLSSPSRFEDVKHEVPSGSNPEKN</sequence>
<evidence type="ECO:0000313" key="3">
    <source>
        <dbReference type="Proteomes" id="UP000243459"/>
    </source>
</evidence>
<feature type="region of interest" description="Disordered" evidence="1">
    <location>
        <begin position="563"/>
        <end position="586"/>
    </location>
</feature>
<dbReference type="EMBL" id="CM007387">
    <property type="protein sequence ID" value="ONK63848.1"/>
    <property type="molecule type" value="Genomic_DNA"/>
</dbReference>
<dbReference type="PANTHER" id="PTHR36807">
    <property type="entry name" value="PHOSPHOGLYCOLATE PHOSPHATASE"/>
    <property type="match status" value="1"/>
</dbReference>
<dbReference type="InterPro" id="IPR022552">
    <property type="entry name" value="UPF_Ycf55"/>
</dbReference>
<organism evidence="2 3">
    <name type="scientific">Asparagus officinalis</name>
    <name type="common">Garden asparagus</name>
    <dbReference type="NCBI Taxonomy" id="4686"/>
    <lineage>
        <taxon>Eukaryota</taxon>
        <taxon>Viridiplantae</taxon>
        <taxon>Streptophyta</taxon>
        <taxon>Embryophyta</taxon>
        <taxon>Tracheophyta</taxon>
        <taxon>Spermatophyta</taxon>
        <taxon>Magnoliopsida</taxon>
        <taxon>Liliopsida</taxon>
        <taxon>Asparagales</taxon>
        <taxon>Asparagaceae</taxon>
        <taxon>Asparagoideae</taxon>
        <taxon>Asparagus</taxon>
    </lineage>
</organism>
<protein>
    <submittedName>
        <fullName evidence="2">Uncharacterized protein</fullName>
    </submittedName>
</protein>
<dbReference type="Proteomes" id="UP000243459">
    <property type="component" value="Chromosome 7"/>
</dbReference>